<name>A0A6I3IDL9_9MICO</name>
<dbReference type="Proteomes" id="UP000431092">
    <property type="component" value="Unassembled WGS sequence"/>
</dbReference>
<keyword evidence="1" id="KW-0175">Coiled coil</keyword>
<sequence length="608" mass="66467">MPLGYRALMTIHGERPVEVLAREVVEEWLRHKKLDFRNLEPGEHKVGRDTRLVVVEHHPRGEGLHARRYRLEETKPGGVRWTTRLTHAAGGHTSLLWLDVEAPASHQERGPHGPRLKMVAVPRLARNILSEVQATDGPAALGPVPRIVASEDEVDDLIKALVDPNRHVPVFVAAHVSGVDPEKWRDHVASVLSDTTGMAAAYVLTPGTAPLFREAVGSRYGIGEGSLRTYLPAVDLSDAVDARRHRVLSVGAMVSLSDGLLQRLVWEGALRAAVERPLPREAQRLERLLDREENRLFSEALAPAPVVPPLDLPAPSPVSPAALDTFTARLTTILGEVALSPDDALARVAALVGVARSAAAQDAPQRAALARINDLQGDLEQAQDELVEVRTLLEDEKLDHAVTQDELRETDARMAVLRQQVAPEQRATVDSAVVRASAAQAPDSMAALLECFQDKQRWPRVIYTGDHKTTLGLQAHDDVGTWAARVSDICDTLQHFADLVCSRTHRGSLHTYLSSPPPGVSIPSAAAPGKFVPVESEWVANNTKAKRERTLPVPPEVTGSPRAFMQAHYRIQQKGMISPRLYLLDCTVDHGYVVVGYIGPHLTNTKTS</sequence>
<proteinExistence type="predicted"/>
<accession>A0A6I3IDL9</accession>
<evidence type="ECO:0000313" key="3">
    <source>
        <dbReference type="Proteomes" id="UP000431092"/>
    </source>
</evidence>
<comment type="caution">
    <text evidence="2">The sequence shown here is derived from an EMBL/GenBank/DDBJ whole genome shotgun (WGS) entry which is preliminary data.</text>
</comment>
<gene>
    <name evidence="2" type="ORF">GGG17_10270</name>
</gene>
<evidence type="ECO:0000256" key="1">
    <source>
        <dbReference type="SAM" id="Coils"/>
    </source>
</evidence>
<keyword evidence="3" id="KW-1185">Reference proteome</keyword>
<dbReference type="AlphaFoldDB" id="A0A6I3IDL9"/>
<evidence type="ECO:0000313" key="2">
    <source>
        <dbReference type="EMBL" id="MTB72348.1"/>
    </source>
</evidence>
<organism evidence="2 3">
    <name type="scientific">Arsenicicoccus cauae</name>
    <dbReference type="NCBI Taxonomy" id="2663847"/>
    <lineage>
        <taxon>Bacteria</taxon>
        <taxon>Bacillati</taxon>
        <taxon>Actinomycetota</taxon>
        <taxon>Actinomycetes</taxon>
        <taxon>Micrococcales</taxon>
        <taxon>Intrasporangiaceae</taxon>
        <taxon>Arsenicicoccus</taxon>
    </lineage>
</organism>
<dbReference type="EMBL" id="WLVL01000038">
    <property type="protein sequence ID" value="MTB72348.1"/>
    <property type="molecule type" value="Genomic_DNA"/>
</dbReference>
<reference evidence="2 3" key="1">
    <citation type="submission" date="2019-11" db="EMBL/GenBank/DDBJ databases">
        <title>Whole genome sequencing identifies a novel species of the genus Arsenicicoccus isolated from human blood.</title>
        <authorList>
            <person name="Jeong J.H."/>
            <person name="Kweon O.J."/>
            <person name="Kim H.R."/>
            <person name="Kim T.-H."/>
            <person name="Ha S.-M."/>
            <person name="Lee M.-K."/>
        </authorList>
    </citation>
    <scope>NUCLEOTIDE SEQUENCE [LARGE SCALE GENOMIC DNA]</scope>
    <source>
        <strain evidence="2 3">MKL-02</strain>
    </source>
</reference>
<protein>
    <submittedName>
        <fullName evidence="2">Uncharacterized protein</fullName>
    </submittedName>
</protein>
<feature type="coiled-coil region" evidence="1">
    <location>
        <begin position="365"/>
        <end position="399"/>
    </location>
</feature>